<feature type="compositionally biased region" description="Pro residues" evidence="1">
    <location>
        <begin position="838"/>
        <end position="854"/>
    </location>
</feature>
<name>W4M4R2_9BACT</name>
<dbReference type="InterPro" id="IPR008969">
    <property type="entry name" value="CarboxyPept-like_regulatory"/>
</dbReference>
<keyword evidence="6" id="KW-1185">Reference proteome</keyword>
<feature type="domain" description="PKD" evidence="3">
    <location>
        <begin position="132"/>
        <end position="211"/>
    </location>
</feature>
<keyword evidence="2" id="KW-0732">Signal</keyword>
<dbReference type="InterPro" id="IPR000601">
    <property type="entry name" value="PKD_dom"/>
</dbReference>
<dbReference type="SUPFAM" id="SSF49464">
    <property type="entry name" value="Carboxypeptidase regulatory domain-like"/>
    <property type="match status" value="1"/>
</dbReference>
<dbReference type="PANTHER" id="PTHR46182">
    <property type="entry name" value="FI19480P1"/>
    <property type="match status" value="1"/>
</dbReference>
<feature type="signal peptide" evidence="2">
    <location>
        <begin position="1"/>
        <end position="17"/>
    </location>
</feature>
<evidence type="ECO:0000313" key="6">
    <source>
        <dbReference type="Proteomes" id="UP000019140"/>
    </source>
</evidence>
<comment type="caution">
    <text evidence="5">The sequence shown here is derived from an EMBL/GenBank/DDBJ whole genome shotgun (WGS) entry which is preliminary data.</text>
</comment>
<dbReference type="InterPro" id="IPR056820">
    <property type="entry name" value="TEN_TTR-like"/>
</dbReference>
<dbReference type="PATRIC" id="fig|1429439.4.peg.4694"/>
<dbReference type="EMBL" id="AZHX01001175">
    <property type="protein sequence ID" value="ETX04632.1"/>
    <property type="molecule type" value="Genomic_DNA"/>
</dbReference>
<accession>W4M4R2</accession>
<organism evidence="5 6">
    <name type="scientific">Candidatus Entotheonella gemina</name>
    <dbReference type="NCBI Taxonomy" id="1429439"/>
    <lineage>
        <taxon>Bacteria</taxon>
        <taxon>Pseudomonadati</taxon>
        <taxon>Nitrospinota/Tectimicrobiota group</taxon>
        <taxon>Candidatus Tectimicrobiota</taxon>
        <taxon>Candidatus Entotheonellia</taxon>
        <taxon>Candidatus Entotheonellales</taxon>
        <taxon>Candidatus Entotheonellaceae</taxon>
        <taxon>Candidatus Entotheonella</taxon>
    </lineage>
</organism>
<dbReference type="Pfam" id="PF25020">
    <property type="entry name" value="TTR_TEN1-4"/>
    <property type="match status" value="1"/>
</dbReference>
<dbReference type="Pfam" id="PF22352">
    <property type="entry name" value="K319L-like_PKD"/>
    <property type="match status" value="2"/>
</dbReference>
<proteinExistence type="predicted"/>
<evidence type="ECO:0008006" key="7">
    <source>
        <dbReference type="Google" id="ProtNLM"/>
    </source>
</evidence>
<evidence type="ECO:0000259" key="4">
    <source>
        <dbReference type="Pfam" id="PF25020"/>
    </source>
</evidence>
<dbReference type="Pfam" id="PF09136">
    <property type="entry name" value="Glucodextran_B"/>
    <property type="match status" value="1"/>
</dbReference>
<reference evidence="5 6" key="1">
    <citation type="journal article" date="2014" name="Nature">
        <title>An environmental bacterial taxon with a large and distinct metabolic repertoire.</title>
        <authorList>
            <person name="Wilson M.C."/>
            <person name="Mori T."/>
            <person name="Ruckert C."/>
            <person name="Uria A.R."/>
            <person name="Helf M.J."/>
            <person name="Takada K."/>
            <person name="Gernert C."/>
            <person name="Steffens U.A."/>
            <person name="Heycke N."/>
            <person name="Schmitt S."/>
            <person name="Rinke C."/>
            <person name="Helfrich E.J."/>
            <person name="Brachmann A.O."/>
            <person name="Gurgui C."/>
            <person name="Wakimoto T."/>
            <person name="Kracht M."/>
            <person name="Crusemann M."/>
            <person name="Hentschel U."/>
            <person name="Abe I."/>
            <person name="Matsunaga S."/>
            <person name="Kalinowski J."/>
            <person name="Takeyama H."/>
            <person name="Piel J."/>
        </authorList>
    </citation>
    <scope>NUCLEOTIDE SEQUENCE [LARGE SCALE GENOMIC DNA]</scope>
    <source>
        <strain evidence="6">TSY2</strain>
    </source>
</reference>
<evidence type="ECO:0000256" key="2">
    <source>
        <dbReference type="SAM" id="SignalP"/>
    </source>
</evidence>
<sequence length="924" mass="97275">MIYVKICLILVWMLCLATCSNEGSDSGRQTNTVTLANTAPIAHAGPDQRVMRGDTVTLDGTASSDVDGDRLSFVWTFIAVPLDSVAVLSDATAVKPIFAADAEGEYVLELHVSDATHESESDTVTVTTAPGNTAPLAHAGLDQSAKVGDTVVLDGSGSSDADGDPLVFEWSLTSTPSGSLAALNDPTRLDPTFVIDQPGDYAAQLIVHDGTAQSLPGTVVITTGNARPVADAGPDQHVTAGERVRLNGGTSSDANGDRLHYQWSLISQPEGSTASLTAPDRVSPELIADEIGYYVVQLIVHDGGLISAPNTVTMTAEPGEPLAIVDLLPNDGTLTQQPAFVFSGHLNHKARLSVNGTSVPMADDLSFNLSVTLNQGPNVYTFTATNALGETVTEVRTVTLSTAPQLAPNAGLIAIGEPRDGTAAIDAQSGSVPPNTHVTITNTRTGESVRITADASGAFSAVLTGRTGDTFSIVYHDSAGQRSSPAHLTAGNLPPDPALVAPPLDITVTPNLFDATAFLYRGPQAIRTGMAPDTLDRKRAAVVRGRVRDADGRPLAGVTITILHHPEFGRTLSRRGGGFDLAVNGGGQLVADYRLEGFLPVQRHVHPRWQSFATVDDVVMIPLDPQAARIDLSANRPMQAARGRTMNDADGSRQATILFPQGTTATMTLPDGSSAPLTTLAVRATEYTAGSSGPQQMPGPLPPASGYTYAVELSVDEALAAGASRVDFSQPLPLYVDNFLNFPVGEPVPTGFYDRHQAVRMASDNGRIIAILALDAQGLAQLDLDGSGQPADRQSLADLGVTDAERQQLARLYPPGKRLWRVPISHFTPWDCNWPFGPPPDAVAPPPPPPPNDPPPDEDSNACQGCVINPQAQTLGETLPLVGVPFSLHYQSQRMPGYRRHRTVDIPLSGAHVPVSLQGIELTN</sequence>
<dbReference type="AlphaFoldDB" id="W4M4R2"/>
<evidence type="ECO:0000313" key="5">
    <source>
        <dbReference type="EMBL" id="ETX04632.1"/>
    </source>
</evidence>
<feature type="domain" description="Teneurin TTR-like" evidence="4">
    <location>
        <begin position="536"/>
        <end position="620"/>
    </location>
</feature>
<dbReference type="Gene3D" id="2.60.40.10">
    <property type="entry name" value="Immunoglobulins"/>
    <property type="match status" value="5"/>
</dbReference>
<dbReference type="InterPro" id="IPR029865">
    <property type="entry name" value="KIAA0319-like"/>
</dbReference>
<protein>
    <recommendedName>
        <fullName evidence="7">PKD domain-containing protein</fullName>
    </recommendedName>
</protein>
<dbReference type="HOGENOM" id="CLU_315860_0_0_7"/>
<feature type="chain" id="PRO_5004845100" description="PKD domain-containing protein" evidence="2">
    <location>
        <begin position="18"/>
        <end position="924"/>
    </location>
</feature>
<dbReference type="SUPFAM" id="SSF49299">
    <property type="entry name" value="PKD domain"/>
    <property type="match status" value="3"/>
</dbReference>
<gene>
    <name evidence="5" type="ORF">ETSY2_27705</name>
</gene>
<dbReference type="InterPro" id="IPR013783">
    <property type="entry name" value="Ig-like_fold"/>
</dbReference>
<dbReference type="GO" id="GO:0016020">
    <property type="term" value="C:membrane"/>
    <property type="evidence" value="ECO:0007669"/>
    <property type="project" value="TreeGrafter"/>
</dbReference>
<dbReference type="PANTHER" id="PTHR46182:SF2">
    <property type="entry name" value="FI19480P1"/>
    <property type="match status" value="1"/>
</dbReference>
<dbReference type="GO" id="GO:0031410">
    <property type="term" value="C:cytoplasmic vesicle"/>
    <property type="evidence" value="ECO:0007669"/>
    <property type="project" value="TreeGrafter"/>
</dbReference>
<evidence type="ECO:0000256" key="1">
    <source>
        <dbReference type="SAM" id="MobiDB-lite"/>
    </source>
</evidence>
<dbReference type="InterPro" id="IPR035986">
    <property type="entry name" value="PKD_dom_sf"/>
</dbReference>
<feature type="region of interest" description="Disordered" evidence="1">
    <location>
        <begin position="838"/>
        <end position="862"/>
    </location>
</feature>
<dbReference type="Proteomes" id="UP000019140">
    <property type="component" value="Unassembled WGS sequence"/>
</dbReference>
<dbReference type="Pfam" id="PF18911">
    <property type="entry name" value="PKD_4"/>
    <property type="match status" value="1"/>
</dbReference>
<evidence type="ECO:0000259" key="3">
    <source>
        <dbReference type="Pfam" id="PF18911"/>
    </source>
</evidence>